<keyword evidence="3" id="KW-1185">Reference proteome</keyword>
<keyword evidence="1" id="KW-0802">TPR repeat</keyword>
<comment type="caution">
    <text evidence="2">The sequence shown here is derived from an EMBL/GenBank/DDBJ whole genome shotgun (WGS) entry which is preliminary data.</text>
</comment>
<dbReference type="InterPro" id="IPR011990">
    <property type="entry name" value="TPR-like_helical_dom_sf"/>
</dbReference>
<dbReference type="SUPFAM" id="SSF81901">
    <property type="entry name" value="HCP-like"/>
    <property type="match status" value="1"/>
</dbReference>
<gene>
    <name evidence="2" type="ORF">LX83_005032</name>
</gene>
<evidence type="ECO:0000313" key="2">
    <source>
        <dbReference type="EMBL" id="MCP2168158.1"/>
    </source>
</evidence>
<dbReference type="Gene3D" id="1.25.40.10">
    <property type="entry name" value="Tetratricopeptide repeat domain"/>
    <property type="match status" value="3"/>
</dbReference>
<proteinExistence type="predicted"/>
<dbReference type="Proteomes" id="UP001206128">
    <property type="component" value="Unassembled WGS sequence"/>
</dbReference>
<protein>
    <submittedName>
        <fullName evidence="2">Tetratricopeptide repeat-containing protein</fullName>
    </submittedName>
</protein>
<dbReference type="InterPro" id="IPR019734">
    <property type="entry name" value="TPR_rpt"/>
</dbReference>
<dbReference type="SMART" id="SM00028">
    <property type="entry name" value="TPR"/>
    <property type="match status" value="6"/>
</dbReference>
<reference evidence="2" key="1">
    <citation type="submission" date="2022-06" db="EMBL/GenBank/DDBJ databases">
        <title>Genomic Encyclopedia of Archaeal and Bacterial Type Strains, Phase II (KMG-II): from individual species to whole genera.</title>
        <authorList>
            <person name="Goeker M."/>
        </authorList>
    </citation>
    <scope>NUCLEOTIDE SEQUENCE</scope>
    <source>
        <strain evidence="2">DSM 43935</strain>
    </source>
</reference>
<evidence type="ECO:0000313" key="3">
    <source>
        <dbReference type="Proteomes" id="UP001206128"/>
    </source>
</evidence>
<dbReference type="EMBL" id="JAMTCK010000012">
    <property type="protein sequence ID" value="MCP2168158.1"/>
    <property type="molecule type" value="Genomic_DNA"/>
</dbReference>
<organism evidence="2 3">
    <name type="scientific">Goodfellowiella coeruleoviolacea</name>
    <dbReference type="NCBI Taxonomy" id="334858"/>
    <lineage>
        <taxon>Bacteria</taxon>
        <taxon>Bacillati</taxon>
        <taxon>Actinomycetota</taxon>
        <taxon>Actinomycetes</taxon>
        <taxon>Pseudonocardiales</taxon>
        <taxon>Pseudonocardiaceae</taxon>
        <taxon>Goodfellowiella</taxon>
    </lineage>
</organism>
<evidence type="ECO:0000256" key="1">
    <source>
        <dbReference type="PROSITE-ProRule" id="PRU00339"/>
    </source>
</evidence>
<dbReference type="AlphaFoldDB" id="A0AAE3KMZ2"/>
<name>A0AAE3KMZ2_9PSEU</name>
<sequence length="961" mass="101250">MGVSGKVSTSAEGVSAGRAALADFVEHAERGDWSAALPAAERAVGLAGPGLLGPALNCVGLARHRLGELAGATAAFGRAADDPRSPVRWFALLHSARVWTELAERGRARVALTEVVESGHPDLAPEAGAVLAELSRGEGDVKSAVKWLREVVDSGHPRHRPPAATALAALLSEVDDRAGAERARAQAAEPAPVGLVLPGPAEIAAYQVDIADRTGVRPAAVDSALRRYQAGDVAAARSALRALADTAWPAGAVAAAAVLAGIDLVEGDPVAARALLTRVAASGDFANGPRAALVLALLDTLGAEEHATLGRFLTGVPEAVASAEALAEDGTNAQRAAIGAVLLGDLLVRSGRLDQAVDHLTGVDGSALTRCYASYLRGTLLLDNALLGGDEVDLFDQAAEELAGALGTDQPFWPWAAMLQVDLVSDSDAELDLYERVIEHGHPGLLARACLDLGQRLAEWEYQDEVSELAERVLVTGPDEAVPWFAWGMVVEGNVWDAQYVLEQIPEWDPEHGGAAAVVRLVVRREFDAARPVLLRLCTDGNSQFGAATQLCRAVAKAFRAGGDTAAHDAVKDLLIEVGDVGNSAFAVHRLCERATAHAEAGELDRAVELVERAVIVGARSDAGAALDAVVDVARSRHLAGDLRAADALYRVVVDADEAGASGRKAATGLVVSHTQRGEAVEAAAIRRRSGFDEHYCYHLGVALRRAGEHDAAATAYALVMAVDGAELAARAAYFLGDLERARGDVDAAVTAYERAERLADAHYSPIASYRLGLVHKQRGDLAAARAAQQRCADSGHAEIGHWGRLELGRLAGLAGDNDQARRCFLELADVSEQRFSIEVALSLGYLAKGERDVAEATRWFGRIIDTGDPEQAPFALAHLAELHYLVEDWAGAERHYRSTLDRTDRPDLVAEAAYRVGEMRHRAGDPAAAVRFLEIARDTGNAAFAPKAAALLDRLSGQPA</sequence>
<dbReference type="PROSITE" id="PS50005">
    <property type="entry name" value="TPR"/>
    <property type="match status" value="1"/>
</dbReference>
<accession>A0AAE3KMZ2</accession>
<feature type="repeat" description="TPR" evidence="1">
    <location>
        <begin position="730"/>
        <end position="763"/>
    </location>
</feature>